<sequence>MDHGYFRWVMISGSALLVFCLVMTSFCQEQQFWQQLECFMYRPLVSSRITSRNGAH</sequence>
<keyword evidence="2" id="KW-1185">Reference proteome</keyword>
<name>A0A6A4GTP2_9AGAR</name>
<organism evidence="1 2">
    <name type="scientific">Gymnopus androsaceus JB14</name>
    <dbReference type="NCBI Taxonomy" id="1447944"/>
    <lineage>
        <taxon>Eukaryota</taxon>
        <taxon>Fungi</taxon>
        <taxon>Dikarya</taxon>
        <taxon>Basidiomycota</taxon>
        <taxon>Agaricomycotina</taxon>
        <taxon>Agaricomycetes</taxon>
        <taxon>Agaricomycetidae</taxon>
        <taxon>Agaricales</taxon>
        <taxon>Marasmiineae</taxon>
        <taxon>Omphalotaceae</taxon>
        <taxon>Gymnopus</taxon>
    </lineage>
</organism>
<evidence type="ECO:0000313" key="1">
    <source>
        <dbReference type="EMBL" id="KAE9389179.1"/>
    </source>
</evidence>
<reference evidence="1" key="1">
    <citation type="journal article" date="2019" name="Environ. Microbiol.">
        <title>Fungal ecological strategies reflected in gene transcription - a case study of two litter decomposers.</title>
        <authorList>
            <person name="Barbi F."/>
            <person name="Kohler A."/>
            <person name="Barry K."/>
            <person name="Baskaran P."/>
            <person name="Daum C."/>
            <person name="Fauchery L."/>
            <person name="Ihrmark K."/>
            <person name="Kuo A."/>
            <person name="LaButti K."/>
            <person name="Lipzen A."/>
            <person name="Morin E."/>
            <person name="Grigoriev I.V."/>
            <person name="Henrissat B."/>
            <person name="Lindahl B."/>
            <person name="Martin F."/>
        </authorList>
    </citation>
    <scope>NUCLEOTIDE SEQUENCE</scope>
    <source>
        <strain evidence="1">JB14</strain>
    </source>
</reference>
<accession>A0A6A4GTP2</accession>
<dbReference type="OrthoDB" id="6499973at2759"/>
<proteinExistence type="predicted"/>
<dbReference type="AlphaFoldDB" id="A0A6A4GTP2"/>
<dbReference type="EMBL" id="ML769708">
    <property type="protein sequence ID" value="KAE9389179.1"/>
    <property type="molecule type" value="Genomic_DNA"/>
</dbReference>
<protein>
    <submittedName>
        <fullName evidence="1">Uncharacterized protein</fullName>
    </submittedName>
</protein>
<dbReference type="Proteomes" id="UP000799118">
    <property type="component" value="Unassembled WGS sequence"/>
</dbReference>
<evidence type="ECO:0000313" key="2">
    <source>
        <dbReference type="Proteomes" id="UP000799118"/>
    </source>
</evidence>
<gene>
    <name evidence="1" type="ORF">BT96DRAFT_408295</name>
</gene>